<evidence type="ECO:0000313" key="5">
    <source>
        <dbReference type="Proteomes" id="UP000823775"/>
    </source>
</evidence>
<name>A0ABS8UR51_DATST</name>
<evidence type="ECO:0000259" key="2">
    <source>
        <dbReference type="Pfam" id="PF23038"/>
    </source>
</evidence>
<accession>A0ABS8UR51</accession>
<feature type="compositionally biased region" description="Low complexity" evidence="1">
    <location>
        <begin position="160"/>
        <end position="171"/>
    </location>
</feature>
<gene>
    <name evidence="4" type="ORF">HAX54_019386</name>
</gene>
<dbReference type="EMBL" id="JACEIK010002359">
    <property type="protein sequence ID" value="MCD9560657.1"/>
    <property type="molecule type" value="Genomic_DNA"/>
</dbReference>
<dbReference type="CDD" id="cd06086">
    <property type="entry name" value="KOW_Spt5_6"/>
    <property type="match status" value="1"/>
</dbReference>
<feature type="compositionally biased region" description="Pro residues" evidence="1">
    <location>
        <begin position="210"/>
        <end position="223"/>
    </location>
</feature>
<evidence type="ECO:0000259" key="3">
    <source>
        <dbReference type="Pfam" id="PF23287"/>
    </source>
</evidence>
<dbReference type="Pfam" id="PF23287">
    <property type="entry name" value="KOW7_SPT5"/>
    <property type="match status" value="1"/>
</dbReference>
<organism evidence="4 5">
    <name type="scientific">Datura stramonium</name>
    <name type="common">Jimsonweed</name>
    <name type="synonym">Common thornapple</name>
    <dbReference type="NCBI Taxonomy" id="4076"/>
    <lineage>
        <taxon>Eukaryota</taxon>
        <taxon>Viridiplantae</taxon>
        <taxon>Streptophyta</taxon>
        <taxon>Embryophyta</taxon>
        <taxon>Tracheophyta</taxon>
        <taxon>Spermatophyta</taxon>
        <taxon>Magnoliopsida</taxon>
        <taxon>eudicotyledons</taxon>
        <taxon>Gunneridae</taxon>
        <taxon>Pentapetalae</taxon>
        <taxon>asterids</taxon>
        <taxon>lamiids</taxon>
        <taxon>Solanales</taxon>
        <taxon>Solanaceae</taxon>
        <taxon>Solanoideae</taxon>
        <taxon>Datureae</taxon>
        <taxon>Datura</taxon>
    </lineage>
</organism>
<evidence type="ECO:0008006" key="6">
    <source>
        <dbReference type="Google" id="ProtNLM"/>
    </source>
</evidence>
<dbReference type="Pfam" id="PF23038">
    <property type="entry name" value="KOW6_SPT51-2"/>
    <property type="match status" value="1"/>
</dbReference>
<dbReference type="InterPro" id="IPR057934">
    <property type="entry name" value="KOW_Spt5_7"/>
</dbReference>
<keyword evidence="5" id="KW-1185">Reference proteome</keyword>
<sequence>MNFLITNLCITNTCITLTRNQTAPKDSLLQFPCMEAFLNPLFGSHPNLGRTFLFEVFVYPTFDWLLPLLTCMLPAVDRNHISDNVNVSTPFREPSRYGLGSETPSHPSRTPLHPFMTPMRDPGATPIHDGMRTPMRDRAWNPMSPPRDNWEDGNPASWGSSPQYQPSSPRSRAYEAPTPGSGWTNTPGGNYSDAGTPRDNGSAYANAPSPYLPSTPGGQPPMTPSSAYIPGTPGGQPMTPGSGGLDMLSPIGGGDTEGPWLLPDILVNVRKSNDDTVIGVVHEVLADGSCSVALGSSGNGDTIIAHPTEIEIVVPKKSDKIKIMGGPQRGATGKLIGVDGTDGIVKVDDTLDVKILDMVILAKLAHA</sequence>
<dbReference type="PANTHER" id="PTHR11125">
    <property type="entry name" value="SUPPRESSOR OF TY 5"/>
    <property type="match status" value="1"/>
</dbReference>
<dbReference type="InterPro" id="IPR039659">
    <property type="entry name" value="SPT5"/>
</dbReference>
<proteinExistence type="predicted"/>
<dbReference type="PANTHER" id="PTHR11125:SF7">
    <property type="entry name" value="TRANSCRIPTION ELONGATION FACTOR SPT5"/>
    <property type="match status" value="1"/>
</dbReference>
<protein>
    <recommendedName>
        <fullName evidence="6">Transcription elongation factor SPT5</fullName>
    </recommendedName>
</protein>
<reference evidence="4 5" key="1">
    <citation type="journal article" date="2021" name="BMC Genomics">
        <title>Datura genome reveals duplications of psychoactive alkaloid biosynthetic genes and high mutation rate following tissue culture.</title>
        <authorList>
            <person name="Rajewski A."/>
            <person name="Carter-House D."/>
            <person name="Stajich J."/>
            <person name="Litt A."/>
        </authorList>
    </citation>
    <scope>NUCLEOTIDE SEQUENCE [LARGE SCALE GENOMIC DNA]</scope>
    <source>
        <strain evidence="4">AR-01</strain>
    </source>
</reference>
<feature type="domain" description="Spt5 KOW" evidence="3">
    <location>
        <begin position="313"/>
        <end position="364"/>
    </location>
</feature>
<dbReference type="InterPro" id="IPR057935">
    <property type="entry name" value="KOW_Spt5_6_plant"/>
</dbReference>
<evidence type="ECO:0000313" key="4">
    <source>
        <dbReference type="EMBL" id="MCD9560657.1"/>
    </source>
</evidence>
<dbReference type="Proteomes" id="UP000823775">
    <property type="component" value="Unassembled WGS sequence"/>
</dbReference>
<comment type="caution">
    <text evidence="4">The sequence shown here is derived from an EMBL/GenBank/DDBJ whole genome shotgun (WGS) entry which is preliminary data.</text>
</comment>
<feature type="compositionally biased region" description="Basic and acidic residues" evidence="1">
    <location>
        <begin position="129"/>
        <end position="139"/>
    </location>
</feature>
<feature type="region of interest" description="Disordered" evidence="1">
    <location>
        <begin position="89"/>
        <end position="252"/>
    </location>
</feature>
<evidence type="ECO:0000256" key="1">
    <source>
        <dbReference type="SAM" id="MobiDB-lite"/>
    </source>
</evidence>
<feature type="domain" description="Spt5 KOW" evidence="2">
    <location>
        <begin position="261"/>
        <end position="311"/>
    </location>
</feature>